<dbReference type="InterPro" id="IPR011990">
    <property type="entry name" value="TPR-like_helical_dom_sf"/>
</dbReference>
<dbReference type="PROSITE" id="PS50865">
    <property type="entry name" value="ZF_MYND_2"/>
    <property type="match status" value="1"/>
</dbReference>
<dbReference type="GO" id="GO:0005634">
    <property type="term" value="C:nucleus"/>
    <property type="evidence" value="ECO:0007669"/>
    <property type="project" value="UniProtKB-SubCell"/>
</dbReference>
<keyword evidence="5" id="KW-0805">Transcription regulation</keyword>
<dbReference type="InterPro" id="IPR001766">
    <property type="entry name" value="Fork_head_dom"/>
</dbReference>
<dbReference type="GO" id="GO:0000981">
    <property type="term" value="F:DNA-binding transcription factor activity, RNA polymerase II-specific"/>
    <property type="evidence" value="ECO:0007669"/>
    <property type="project" value="TreeGrafter"/>
</dbReference>
<dbReference type="Proteomes" id="UP000028990">
    <property type="component" value="Unassembled WGS sequence"/>
</dbReference>
<dbReference type="PRINTS" id="PR00053">
    <property type="entry name" value="FORKHEAD"/>
</dbReference>
<feature type="compositionally biased region" description="Pro residues" evidence="12">
    <location>
        <begin position="719"/>
        <end position="733"/>
    </location>
</feature>
<dbReference type="InterPro" id="IPR018122">
    <property type="entry name" value="TF_fork_head_CS_1"/>
</dbReference>
<dbReference type="InterPro" id="IPR036388">
    <property type="entry name" value="WH-like_DNA-bd_sf"/>
</dbReference>
<feature type="compositionally biased region" description="Low complexity" evidence="12">
    <location>
        <begin position="648"/>
        <end position="688"/>
    </location>
</feature>
<sequence length="952" mass="106504">MNVIYPLAVPKGRRLCCEVCEAPAERVCAACTVTYYCGVVHQKADWHSVHEKICQLLIPLRTSMPFYNSEEERQHGLQQLQQRQKHLIEFCYMVAQKYLFEGKYEDAVPAALHSLRFRMAMHGLSSVELVPAYLLLAEASLGLGQIVQAEEYLSQAQWTVLKSTDCNNATYSLLHRNLGLLYMAKGNYEEARYHLANDIYFASCAFGTEDIRTSGGYFHLANIFCSLKKLDLADTLYTKVSEIWHKYLNDHYQVLSQARIQQLDLLGKPFVNDTGLDEAQEAEAIQILTSILNFRESTPDKSPQKTAFVLKTLTMLYYQMMNSSKATLEFGNGFCTNERSGNLTKMTSELESSLTSMDWLPQLTMRAAIQKSDATQNAHGTGISKKNALLDPNTTLDQEEVQQHKDGKPPYSYASLITFAINSSPKKKMTLSEIYQWICDNFPYYREAGSGWKNSIRHNLSLNKCFLKVPRSKDDPGKGSYWAIDTNPKEDALPTRPKKRARSVERASTPYSIDSDSLGMECIISASASPTLAINTVTNKVTLYNTDQDGSDSPRSSLNNSLSDQSLASVNLNSVGSVHSYTPVTNHPEPVSQSLTPQQQPQYNLPERDKQLLFSEYNFEDLSASFRSLYKSVFEQSLSQQGLMNIPSESSQQSHTSCSYQHSPGSTVSSHPHSNQSNLSNSHGSGLNTTGNNSVPQVSLSHAQLHTQPSPHAPHRPHGLPPHPQRPQHPAPHPQQHSQLQSPPPQHPSPHQHIQHHPNHQHQTLTHQAPPPPQQVSCNSGVSNDWYATLDMLKESCRIASSVNWSDVDLSQFQGLMESMRQADLKNWSLDQVQFADLCSSLNQFFTQTGLIHSQSNVQQNVCHGAMHPTKPSQHIGTGNLYIDSRQNLPPSVMPPPGYPHIPQALSTPGTTMAGHHGTMNQQHMMPSQAFQMRRSLPPDDIQDDFDWDSIV</sequence>
<evidence type="ECO:0000256" key="8">
    <source>
        <dbReference type="ARBA" id="ARBA00023242"/>
    </source>
</evidence>
<evidence type="ECO:0000256" key="3">
    <source>
        <dbReference type="ARBA" id="ARBA00022771"/>
    </source>
</evidence>
<gene>
    <name evidence="15" type="ORF">H920_00903</name>
</gene>
<feature type="DNA-binding region" description="Fork-head" evidence="10">
    <location>
        <begin position="408"/>
        <end position="503"/>
    </location>
</feature>
<dbReference type="SUPFAM" id="SSF48452">
    <property type="entry name" value="TPR-like"/>
    <property type="match status" value="2"/>
</dbReference>
<dbReference type="SMART" id="SM00339">
    <property type="entry name" value="FH"/>
    <property type="match status" value="1"/>
</dbReference>
<evidence type="ECO:0000259" key="14">
    <source>
        <dbReference type="PROSITE" id="PS50865"/>
    </source>
</evidence>
<dbReference type="InterPro" id="IPR030456">
    <property type="entry name" value="TF_fork_head_CS_2"/>
</dbReference>
<keyword evidence="9" id="KW-0469">Meiosis</keyword>
<dbReference type="Gene3D" id="1.10.10.10">
    <property type="entry name" value="Winged helix-like DNA-binding domain superfamily/Winged helix DNA-binding domain"/>
    <property type="match status" value="1"/>
</dbReference>
<dbReference type="PANTHER" id="PTHR46078:SF3">
    <property type="entry name" value="FORKHEAD BOX PROTEIN J3"/>
    <property type="match status" value="1"/>
</dbReference>
<evidence type="ECO:0000256" key="10">
    <source>
        <dbReference type="PROSITE-ProRule" id="PRU00089"/>
    </source>
</evidence>
<name>A0A091EPX2_FUKDA</name>
<evidence type="ECO:0000256" key="6">
    <source>
        <dbReference type="ARBA" id="ARBA00023125"/>
    </source>
</evidence>
<keyword evidence="4" id="KW-0862">Zinc</keyword>
<dbReference type="SUPFAM" id="SSF144232">
    <property type="entry name" value="HIT/MYND zinc finger-like"/>
    <property type="match status" value="1"/>
</dbReference>
<dbReference type="PROSITE" id="PS50039">
    <property type="entry name" value="FORK_HEAD_3"/>
    <property type="match status" value="1"/>
</dbReference>
<dbReference type="eggNOG" id="KOG2294">
    <property type="taxonomic scope" value="Eukaryota"/>
</dbReference>
<organism evidence="15 16">
    <name type="scientific">Fukomys damarensis</name>
    <name type="common">Damaraland mole rat</name>
    <name type="synonym">Cryptomys damarensis</name>
    <dbReference type="NCBI Taxonomy" id="885580"/>
    <lineage>
        <taxon>Eukaryota</taxon>
        <taxon>Metazoa</taxon>
        <taxon>Chordata</taxon>
        <taxon>Craniata</taxon>
        <taxon>Vertebrata</taxon>
        <taxon>Euteleostomi</taxon>
        <taxon>Mammalia</taxon>
        <taxon>Eutheria</taxon>
        <taxon>Euarchontoglires</taxon>
        <taxon>Glires</taxon>
        <taxon>Rodentia</taxon>
        <taxon>Hystricomorpha</taxon>
        <taxon>Bathyergidae</taxon>
        <taxon>Fukomys</taxon>
    </lineage>
</organism>
<feature type="domain" description="MYND-type" evidence="14">
    <location>
        <begin position="17"/>
        <end position="54"/>
    </location>
</feature>
<dbReference type="Pfam" id="PF00250">
    <property type="entry name" value="Forkhead"/>
    <property type="match status" value="1"/>
</dbReference>
<evidence type="ECO:0000256" key="5">
    <source>
        <dbReference type="ARBA" id="ARBA00023015"/>
    </source>
</evidence>
<evidence type="ECO:0000256" key="4">
    <source>
        <dbReference type="ARBA" id="ARBA00022833"/>
    </source>
</evidence>
<evidence type="ECO:0000256" key="7">
    <source>
        <dbReference type="ARBA" id="ARBA00023163"/>
    </source>
</evidence>
<evidence type="ECO:0000313" key="15">
    <source>
        <dbReference type="EMBL" id="KFO37736.1"/>
    </source>
</evidence>
<dbReference type="Gene3D" id="1.25.40.10">
    <property type="entry name" value="Tetratricopeptide repeat domain"/>
    <property type="match status" value="1"/>
</dbReference>
<feature type="compositionally biased region" description="Polar residues" evidence="12">
    <location>
        <begin position="689"/>
        <end position="710"/>
    </location>
</feature>
<dbReference type="STRING" id="885580.ENSFDAP00000001824"/>
<protein>
    <submittedName>
        <fullName evidence="15">Forkhead box protein J3</fullName>
    </submittedName>
</protein>
<feature type="region of interest" description="Disordered" evidence="12">
    <location>
        <begin position="473"/>
        <end position="508"/>
    </location>
</feature>
<dbReference type="Gene3D" id="6.10.140.2220">
    <property type="match status" value="1"/>
</dbReference>
<feature type="domain" description="Fork-head" evidence="13">
    <location>
        <begin position="408"/>
        <end position="503"/>
    </location>
</feature>
<dbReference type="Pfam" id="PF01753">
    <property type="entry name" value="zf-MYND"/>
    <property type="match status" value="1"/>
</dbReference>
<evidence type="ECO:0000256" key="2">
    <source>
        <dbReference type="ARBA" id="ARBA00022723"/>
    </source>
</evidence>
<evidence type="ECO:0000256" key="11">
    <source>
        <dbReference type="PROSITE-ProRule" id="PRU00134"/>
    </source>
</evidence>
<dbReference type="FunFam" id="1.10.10.10:FF:000088">
    <property type="entry name" value="Forkhead box protein J3"/>
    <property type="match status" value="1"/>
</dbReference>
<evidence type="ECO:0000256" key="9">
    <source>
        <dbReference type="ARBA" id="ARBA00023254"/>
    </source>
</evidence>
<dbReference type="InterPro" id="IPR036390">
    <property type="entry name" value="WH_DNA-bd_sf"/>
</dbReference>
<keyword evidence="2" id="KW-0479">Metal-binding</keyword>
<dbReference type="PANTHER" id="PTHR46078">
    <property type="entry name" value="FORKHEAD BOX PROTEIN J2 FAMILY MEMBER"/>
    <property type="match status" value="1"/>
</dbReference>
<dbReference type="PROSITE" id="PS00657">
    <property type="entry name" value="FORK_HEAD_1"/>
    <property type="match status" value="1"/>
</dbReference>
<dbReference type="GO" id="GO:0007141">
    <property type="term" value="P:male meiosis I"/>
    <property type="evidence" value="ECO:0007669"/>
    <property type="project" value="UniProtKB-ARBA"/>
</dbReference>
<dbReference type="GO" id="GO:0008270">
    <property type="term" value="F:zinc ion binding"/>
    <property type="evidence" value="ECO:0007669"/>
    <property type="project" value="UniProtKB-KW"/>
</dbReference>
<evidence type="ECO:0000259" key="13">
    <source>
        <dbReference type="PROSITE" id="PS50039"/>
    </source>
</evidence>
<dbReference type="AlphaFoldDB" id="A0A091EPX2"/>
<proteinExistence type="predicted"/>
<keyword evidence="6 10" id="KW-0238">DNA-binding</keyword>
<keyword evidence="3 11" id="KW-0863">Zinc-finger</keyword>
<comment type="subcellular location">
    <subcellularLocation>
        <location evidence="1 10">Nucleus</location>
    </subcellularLocation>
</comment>
<keyword evidence="8 10" id="KW-0539">Nucleus</keyword>
<keyword evidence="16" id="KW-1185">Reference proteome</keyword>
<dbReference type="GO" id="GO:0000978">
    <property type="term" value="F:RNA polymerase II cis-regulatory region sequence-specific DNA binding"/>
    <property type="evidence" value="ECO:0007669"/>
    <property type="project" value="TreeGrafter"/>
</dbReference>
<dbReference type="PROSITE" id="PS00658">
    <property type="entry name" value="FORK_HEAD_2"/>
    <property type="match status" value="1"/>
</dbReference>
<dbReference type="InterPro" id="IPR045912">
    <property type="entry name" value="FOXJ2/3-like"/>
</dbReference>
<keyword evidence="7" id="KW-0804">Transcription</keyword>
<dbReference type="CDD" id="cd20052">
    <property type="entry name" value="FH_FOXJ3"/>
    <property type="match status" value="1"/>
</dbReference>
<evidence type="ECO:0000256" key="1">
    <source>
        <dbReference type="ARBA" id="ARBA00004123"/>
    </source>
</evidence>
<reference evidence="15 16" key="1">
    <citation type="submission" date="2013-11" db="EMBL/GenBank/DDBJ databases">
        <title>The Damaraland mole rat (Fukomys damarensis) genome and evolution of African mole rats.</title>
        <authorList>
            <person name="Gladyshev V.N."/>
            <person name="Fang X."/>
        </authorList>
    </citation>
    <scope>NUCLEOTIDE SEQUENCE [LARGE SCALE GENOMIC DNA]</scope>
    <source>
        <tissue evidence="15">Liver</tissue>
    </source>
</reference>
<dbReference type="SUPFAM" id="SSF46785">
    <property type="entry name" value="Winged helix' DNA-binding domain"/>
    <property type="match status" value="1"/>
</dbReference>
<evidence type="ECO:0000313" key="16">
    <source>
        <dbReference type="Proteomes" id="UP000028990"/>
    </source>
</evidence>
<feature type="region of interest" description="Disordered" evidence="12">
    <location>
        <begin position="646"/>
        <end position="780"/>
    </location>
</feature>
<dbReference type="EMBL" id="KN120745">
    <property type="protein sequence ID" value="KFO37736.1"/>
    <property type="molecule type" value="Genomic_DNA"/>
</dbReference>
<feature type="region of interest" description="Disordered" evidence="12">
    <location>
        <begin position="578"/>
        <end position="602"/>
    </location>
</feature>
<accession>A0A091EPX2</accession>
<dbReference type="InterPro" id="IPR002893">
    <property type="entry name" value="Znf_MYND"/>
</dbReference>
<evidence type="ECO:0000256" key="12">
    <source>
        <dbReference type="SAM" id="MobiDB-lite"/>
    </source>
</evidence>